<reference evidence="1 2" key="1">
    <citation type="submission" date="2013-05" db="EMBL/GenBank/DDBJ databases">
        <title>Genome assembly of Chondromyces apiculatus DSM 436.</title>
        <authorList>
            <person name="Sharma G."/>
            <person name="Khatri I."/>
            <person name="Kaur C."/>
            <person name="Mayilraj S."/>
            <person name="Subramanian S."/>
        </authorList>
    </citation>
    <scope>NUCLEOTIDE SEQUENCE [LARGE SCALE GENOMIC DNA]</scope>
    <source>
        <strain evidence="1 2">DSM 436</strain>
    </source>
</reference>
<dbReference type="AlphaFoldDB" id="A0A017T5N9"/>
<protein>
    <submittedName>
        <fullName evidence="1">Uncharacterized protein</fullName>
    </submittedName>
</protein>
<organism evidence="1 2">
    <name type="scientific">Chondromyces apiculatus DSM 436</name>
    <dbReference type="NCBI Taxonomy" id="1192034"/>
    <lineage>
        <taxon>Bacteria</taxon>
        <taxon>Pseudomonadati</taxon>
        <taxon>Myxococcota</taxon>
        <taxon>Polyangia</taxon>
        <taxon>Polyangiales</taxon>
        <taxon>Polyangiaceae</taxon>
        <taxon>Chondromyces</taxon>
    </lineage>
</organism>
<dbReference type="RefSeq" id="WP_156041040.1">
    <property type="nucleotide sequence ID" value="NZ_ASRX01000035.1"/>
</dbReference>
<gene>
    <name evidence="1" type="ORF">CAP_4606</name>
</gene>
<name>A0A017T5N9_9BACT</name>
<sequence>MQFIEVDTGRWRLELGGGIGLELIMLFSRSVAFWRVGGELVAEVAVGES</sequence>
<comment type="caution">
    <text evidence="1">The sequence shown here is derived from an EMBL/GenBank/DDBJ whole genome shotgun (WGS) entry which is preliminary data.</text>
</comment>
<evidence type="ECO:0000313" key="2">
    <source>
        <dbReference type="Proteomes" id="UP000019678"/>
    </source>
</evidence>
<dbReference type="Proteomes" id="UP000019678">
    <property type="component" value="Unassembled WGS sequence"/>
</dbReference>
<dbReference type="EMBL" id="ASRX01000035">
    <property type="protein sequence ID" value="EYF04342.1"/>
    <property type="molecule type" value="Genomic_DNA"/>
</dbReference>
<proteinExistence type="predicted"/>
<evidence type="ECO:0000313" key="1">
    <source>
        <dbReference type="EMBL" id="EYF04342.1"/>
    </source>
</evidence>
<keyword evidence="2" id="KW-1185">Reference proteome</keyword>
<accession>A0A017T5N9</accession>